<evidence type="ECO:0000313" key="1">
    <source>
        <dbReference type="EMBL" id="CAD7236950.1"/>
    </source>
</evidence>
<feature type="non-terminal residue" evidence="1">
    <location>
        <position position="239"/>
    </location>
</feature>
<dbReference type="NCBIfam" id="TIGR01509">
    <property type="entry name" value="HAD-SF-IA-v3"/>
    <property type="match status" value="1"/>
</dbReference>
<dbReference type="PANTHER" id="PTHR42896:SF2">
    <property type="entry name" value="CBBY-LIKE PROTEIN"/>
    <property type="match status" value="1"/>
</dbReference>
<gene>
    <name evidence="1" type="ORF">CTOB1V02_LOCUS14765</name>
</gene>
<protein>
    <submittedName>
        <fullName evidence="1">Uncharacterized protein</fullName>
    </submittedName>
</protein>
<proteinExistence type="predicted"/>
<dbReference type="SUPFAM" id="SSF56784">
    <property type="entry name" value="HAD-like"/>
    <property type="match status" value="1"/>
</dbReference>
<dbReference type="Gene3D" id="1.10.150.240">
    <property type="entry name" value="Putative phosphatase, domain 2"/>
    <property type="match status" value="1"/>
</dbReference>
<organism evidence="1">
    <name type="scientific">Cyprideis torosa</name>
    <dbReference type="NCBI Taxonomy" id="163714"/>
    <lineage>
        <taxon>Eukaryota</taxon>
        <taxon>Metazoa</taxon>
        <taxon>Ecdysozoa</taxon>
        <taxon>Arthropoda</taxon>
        <taxon>Crustacea</taxon>
        <taxon>Oligostraca</taxon>
        <taxon>Ostracoda</taxon>
        <taxon>Podocopa</taxon>
        <taxon>Podocopida</taxon>
        <taxon>Cytherocopina</taxon>
        <taxon>Cytheroidea</taxon>
        <taxon>Cytherideidae</taxon>
        <taxon>Cyprideis</taxon>
    </lineage>
</organism>
<dbReference type="InterPro" id="IPR023198">
    <property type="entry name" value="PGP-like_dom2"/>
</dbReference>
<dbReference type="InterPro" id="IPR006439">
    <property type="entry name" value="HAD-SF_hydro_IA"/>
</dbReference>
<dbReference type="Pfam" id="PF00702">
    <property type="entry name" value="Hydrolase"/>
    <property type="match status" value="1"/>
</dbReference>
<dbReference type="InterPro" id="IPR044999">
    <property type="entry name" value="CbbY-like"/>
</dbReference>
<dbReference type="Gene3D" id="3.40.50.1000">
    <property type="entry name" value="HAD superfamily/HAD-like"/>
    <property type="match status" value="1"/>
</dbReference>
<dbReference type="InterPro" id="IPR023214">
    <property type="entry name" value="HAD_sf"/>
</dbReference>
<dbReference type="OrthoDB" id="40579at2759"/>
<dbReference type="InterPro" id="IPR036412">
    <property type="entry name" value="HAD-like_sf"/>
</dbReference>
<dbReference type="GO" id="GO:0016787">
    <property type="term" value="F:hydrolase activity"/>
    <property type="evidence" value="ECO:0007669"/>
    <property type="project" value="InterPro"/>
</dbReference>
<name>A0A7R8WRS2_9CRUS</name>
<dbReference type="EMBL" id="OB683390">
    <property type="protein sequence ID" value="CAD7236950.1"/>
    <property type="molecule type" value="Genomic_DNA"/>
</dbReference>
<sequence>GTLADTEREGHRVAFNEAFAEAGLDWFWDEALYGLLLKVTGGKQRMHHYLREFYDGLIPESVDQLIVDLHARKNYFYQRLLAEGRIPLRPGVKRLMLEAKEQGVTLAIATTTTPGNVSALLEATLGKESLDWFAVIAAGDMVPALKPAPDVYLYTLDQLGFSARECVAVEDSFNGLQSALSAGLPTLVTTNAYTRSDDFSGAALTVDGLGEPGAVCGLLSGSLAGESMITMNVLRTLVD</sequence>
<accession>A0A7R8WRS2</accession>
<feature type="non-terminal residue" evidence="1">
    <location>
        <position position="1"/>
    </location>
</feature>
<reference evidence="1" key="1">
    <citation type="submission" date="2020-11" db="EMBL/GenBank/DDBJ databases">
        <authorList>
            <person name="Tran Van P."/>
        </authorList>
    </citation>
    <scope>NUCLEOTIDE SEQUENCE</scope>
</reference>
<dbReference type="AlphaFoldDB" id="A0A7R8WRS2"/>
<dbReference type="PANTHER" id="PTHR42896">
    <property type="entry name" value="XYLULOSE-1,5-BISPHOSPHATE (XUBP) PHOSPHATASE"/>
    <property type="match status" value="1"/>
</dbReference>